<gene>
    <name evidence="2" type="ORF">DASC09_005290</name>
</gene>
<feature type="transmembrane region" description="Helical" evidence="1">
    <location>
        <begin position="12"/>
        <end position="32"/>
    </location>
</feature>
<organism evidence="2 3">
    <name type="scientific">Saccharomycopsis crataegensis</name>
    <dbReference type="NCBI Taxonomy" id="43959"/>
    <lineage>
        <taxon>Eukaryota</taxon>
        <taxon>Fungi</taxon>
        <taxon>Dikarya</taxon>
        <taxon>Ascomycota</taxon>
        <taxon>Saccharomycotina</taxon>
        <taxon>Saccharomycetes</taxon>
        <taxon>Saccharomycopsidaceae</taxon>
        <taxon>Saccharomycopsis</taxon>
    </lineage>
</organism>
<feature type="transmembrane region" description="Helical" evidence="1">
    <location>
        <begin position="182"/>
        <end position="202"/>
    </location>
</feature>
<dbReference type="InterPro" id="IPR013920">
    <property type="entry name" value="DUF1774_fun"/>
</dbReference>
<evidence type="ECO:0000313" key="2">
    <source>
        <dbReference type="EMBL" id="GMM33204.1"/>
    </source>
</evidence>
<sequence length="278" mass="31763">MPSYSFEKKHTTTALTTITLILSAYSTLRYLVFGKAINENDPFDVGLTPFTGSIIIVFLYWMVMFLFQALFIIRYFVSEEREHEDPRQSKAFLASNHFMAFNTITFFWTILFGKGYYFFAELLAIANFLNITSLIIIHKTYITSQFSDYFLIHVSTAALPFSWLLYLIFWNGAAVFRSSTGLIARILANIFIWNFLFVPVLFIVFFGDWAIGLSSSLLMFGLGIGQIATKVFALQWIFAFIISGILALFSLIAFVGYGTSFMVTIEREERAPLLSEEA</sequence>
<dbReference type="EMBL" id="BTFZ01000001">
    <property type="protein sequence ID" value="GMM33204.1"/>
    <property type="molecule type" value="Genomic_DNA"/>
</dbReference>
<dbReference type="RefSeq" id="XP_064850204.1">
    <property type="nucleotide sequence ID" value="XM_064994132.1"/>
</dbReference>
<name>A0AAV5QEQ7_9ASCO</name>
<feature type="transmembrane region" description="Helical" evidence="1">
    <location>
        <begin position="52"/>
        <end position="77"/>
    </location>
</feature>
<proteinExistence type="predicted"/>
<dbReference type="Pfam" id="PF08611">
    <property type="entry name" value="DUF1774"/>
    <property type="match status" value="1"/>
</dbReference>
<evidence type="ECO:0000256" key="1">
    <source>
        <dbReference type="SAM" id="Phobius"/>
    </source>
</evidence>
<feature type="transmembrane region" description="Helical" evidence="1">
    <location>
        <begin position="116"/>
        <end position="137"/>
    </location>
</feature>
<feature type="transmembrane region" description="Helical" evidence="1">
    <location>
        <begin position="89"/>
        <end position="110"/>
    </location>
</feature>
<dbReference type="PANTHER" id="PTHR37992">
    <property type="entry name" value="EXPRESSED PROTEIN"/>
    <property type="match status" value="1"/>
</dbReference>
<dbReference type="PANTHER" id="PTHR37992:SF1">
    <property type="entry name" value="DUF1774-DOMAIN-CONTAINING PROTEIN"/>
    <property type="match status" value="1"/>
</dbReference>
<dbReference type="GeneID" id="90071183"/>
<protein>
    <recommendedName>
        <fullName evidence="4">ATP synthase F0 subunit 6</fullName>
    </recommendedName>
</protein>
<feature type="transmembrane region" description="Helical" evidence="1">
    <location>
        <begin position="149"/>
        <end position="170"/>
    </location>
</feature>
<evidence type="ECO:0008006" key="4">
    <source>
        <dbReference type="Google" id="ProtNLM"/>
    </source>
</evidence>
<keyword evidence="1" id="KW-1133">Transmembrane helix</keyword>
<reference evidence="2 3" key="1">
    <citation type="journal article" date="2023" name="Elife">
        <title>Identification of key yeast species and microbe-microbe interactions impacting larval growth of Drosophila in the wild.</title>
        <authorList>
            <person name="Mure A."/>
            <person name="Sugiura Y."/>
            <person name="Maeda R."/>
            <person name="Honda K."/>
            <person name="Sakurai N."/>
            <person name="Takahashi Y."/>
            <person name="Watada M."/>
            <person name="Katoh T."/>
            <person name="Gotoh A."/>
            <person name="Gotoh Y."/>
            <person name="Taniguchi I."/>
            <person name="Nakamura K."/>
            <person name="Hayashi T."/>
            <person name="Katayama T."/>
            <person name="Uemura T."/>
            <person name="Hattori Y."/>
        </authorList>
    </citation>
    <scope>NUCLEOTIDE SEQUENCE [LARGE SCALE GENOMIC DNA]</scope>
    <source>
        <strain evidence="2 3">SC-9</strain>
    </source>
</reference>
<evidence type="ECO:0000313" key="3">
    <source>
        <dbReference type="Proteomes" id="UP001360560"/>
    </source>
</evidence>
<keyword evidence="1" id="KW-0812">Transmembrane</keyword>
<keyword evidence="3" id="KW-1185">Reference proteome</keyword>
<feature type="transmembrane region" description="Helical" evidence="1">
    <location>
        <begin position="209"/>
        <end position="228"/>
    </location>
</feature>
<keyword evidence="1" id="KW-0472">Membrane</keyword>
<dbReference type="AlphaFoldDB" id="A0AAV5QEQ7"/>
<feature type="transmembrane region" description="Helical" evidence="1">
    <location>
        <begin position="234"/>
        <end position="257"/>
    </location>
</feature>
<accession>A0AAV5QEQ7</accession>
<dbReference type="Proteomes" id="UP001360560">
    <property type="component" value="Unassembled WGS sequence"/>
</dbReference>
<comment type="caution">
    <text evidence="2">The sequence shown here is derived from an EMBL/GenBank/DDBJ whole genome shotgun (WGS) entry which is preliminary data.</text>
</comment>